<name>A0A7J9F4K5_9ROSI</name>
<accession>A0A7J9F4K5</accession>
<gene>
    <name evidence="1" type="ORF">Gotri_004340</name>
</gene>
<dbReference type="EMBL" id="JABEZW010000011">
    <property type="protein sequence ID" value="MBA0780210.1"/>
    <property type="molecule type" value="Genomic_DNA"/>
</dbReference>
<organism evidence="1 2">
    <name type="scientific">Gossypium trilobum</name>
    <dbReference type="NCBI Taxonomy" id="34281"/>
    <lineage>
        <taxon>Eukaryota</taxon>
        <taxon>Viridiplantae</taxon>
        <taxon>Streptophyta</taxon>
        <taxon>Embryophyta</taxon>
        <taxon>Tracheophyta</taxon>
        <taxon>Spermatophyta</taxon>
        <taxon>Magnoliopsida</taxon>
        <taxon>eudicotyledons</taxon>
        <taxon>Gunneridae</taxon>
        <taxon>Pentapetalae</taxon>
        <taxon>rosids</taxon>
        <taxon>malvids</taxon>
        <taxon>Malvales</taxon>
        <taxon>Malvaceae</taxon>
        <taxon>Malvoideae</taxon>
        <taxon>Gossypium</taxon>
    </lineage>
</organism>
<protein>
    <submittedName>
        <fullName evidence="1">Uncharacterized protein</fullName>
    </submittedName>
</protein>
<dbReference type="AlphaFoldDB" id="A0A7J9F4K5"/>
<comment type="caution">
    <text evidence="1">The sequence shown here is derived from an EMBL/GenBank/DDBJ whole genome shotgun (WGS) entry which is preliminary data.</text>
</comment>
<sequence length="32" mass="3437">MGSCISRKAGTTDVEQKQLPSLSMATLQIVKD</sequence>
<evidence type="ECO:0000313" key="2">
    <source>
        <dbReference type="Proteomes" id="UP000593568"/>
    </source>
</evidence>
<keyword evidence="2" id="KW-1185">Reference proteome</keyword>
<proteinExistence type="predicted"/>
<evidence type="ECO:0000313" key="1">
    <source>
        <dbReference type="EMBL" id="MBA0780210.1"/>
    </source>
</evidence>
<reference evidence="1 2" key="1">
    <citation type="journal article" date="2019" name="Genome Biol. Evol.">
        <title>Insights into the evolution of the New World diploid cottons (Gossypium, subgenus Houzingenia) based on genome sequencing.</title>
        <authorList>
            <person name="Grover C.E."/>
            <person name="Arick M.A. 2nd"/>
            <person name="Thrash A."/>
            <person name="Conover J.L."/>
            <person name="Sanders W.S."/>
            <person name="Peterson D.G."/>
            <person name="Frelichowski J.E."/>
            <person name="Scheffler J.A."/>
            <person name="Scheffler B.E."/>
            <person name="Wendel J.F."/>
        </authorList>
    </citation>
    <scope>NUCLEOTIDE SEQUENCE [LARGE SCALE GENOMIC DNA]</scope>
    <source>
        <strain evidence="1">8</strain>
        <tissue evidence="1">Leaf</tissue>
    </source>
</reference>
<dbReference type="Proteomes" id="UP000593568">
    <property type="component" value="Unassembled WGS sequence"/>
</dbReference>